<accession>A0ABR4CNM1</accession>
<dbReference type="Pfam" id="PF11735">
    <property type="entry name" value="CAP59_mtransfer"/>
    <property type="match status" value="1"/>
</dbReference>
<dbReference type="InterPro" id="IPR021047">
    <property type="entry name" value="Mannosyltransferase_CMT1"/>
</dbReference>
<sequence length="439" mass="50260">MVLISRAIRRKYFRPRRILLALAFLFLLDAYSILTSRPLPIRRSSLPAHLKEHKIFIASMFRNSEYMLKMYWNGRLINLIQHLGPQNVFVSIVESGSQENTKGALKELEEKLNVLGVKHKIHFGIDVNEQAASLKNVPKEGQDRTGWIYTGRGEQEWEIRRIPYLAGLRNQAMEPMIEMSNERKFDRVLWINDVVFSTEDVTTLLSTRDGAYAAACAFDFSSDPQIYYDTFALRDDSGYKTASQRYPYFFSSSSRQSIYRNLPIPVSSCWNGLISLDAAPFYASPPLKFRGISDSLATEHLEGSECCLIHADNPLREKKGIWMNPNVRVAYNATSYSKVNGGMEVKSAFAGDKPPGIPGGDGSFWPGGWEVFKGAWANRYGRWFTKIKIHSENRMVWLRVQEWIDKGKKLNPPETRVEPGMECLVNEMQVLFQNGWHHV</sequence>
<evidence type="ECO:0008006" key="3">
    <source>
        <dbReference type="Google" id="ProtNLM"/>
    </source>
</evidence>
<name>A0ABR4CNM1_9HELO</name>
<dbReference type="PANTHER" id="PTHR34144:SF7">
    <property type="entry name" value="EXPORT PROTEIN (CAP59), PUTATIVE (AFU_ORTHOLOGUE AFUA_7G05020)-RELATED"/>
    <property type="match status" value="1"/>
</dbReference>
<proteinExistence type="predicted"/>
<dbReference type="Proteomes" id="UP001595075">
    <property type="component" value="Unassembled WGS sequence"/>
</dbReference>
<organism evidence="1 2">
    <name type="scientific">Oculimacula yallundae</name>
    <dbReference type="NCBI Taxonomy" id="86028"/>
    <lineage>
        <taxon>Eukaryota</taxon>
        <taxon>Fungi</taxon>
        <taxon>Dikarya</taxon>
        <taxon>Ascomycota</taxon>
        <taxon>Pezizomycotina</taxon>
        <taxon>Leotiomycetes</taxon>
        <taxon>Helotiales</taxon>
        <taxon>Ploettnerulaceae</taxon>
        <taxon>Oculimacula</taxon>
    </lineage>
</organism>
<protein>
    <recommendedName>
        <fullName evidence="3">Glycosyltransferase family 69 protein</fullName>
    </recommendedName>
</protein>
<evidence type="ECO:0000313" key="2">
    <source>
        <dbReference type="Proteomes" id="UP001595075"/>
    </source>
</evidence>
<keyword evidence="2" id="KW-1185">Reference proteome</keyword>
<reference evidence="1 2" key="1">
    <citation type="journal article" date="2024" name="Commun. Biol.">
        <title>Comparative genomic analysis of thermophilic fungi reveals convergent evolutionary adaptations and gene losses.</title>
        <authorList>
            <person name="Steindorff A.S."/>
            <person name="Aguilar-Pontes M.V."/>
            <person name="Robinson A.J."/>
            <person name="Andreopoulos B."/>
            <person name="LaButti K."/>
            <person name="Kuo A."/>
            <person name="Mondo S."/>
            <person name="Riley R."/>
            <person name="Otillar R."/>
            <person name="Haridas S."/>
            <person name="Lipzen A."/>
            <person name="Grimwood J."/>
            <person name="Schmutz J."/>
            <person name="Clum A."/>
            <person name="Reid I.D."/>
            <person name="Moisan M.C."/>
            <person name="Butler G."/>
            <person name="Nguyen T.T.M."/>
            <person name="Dewar K."/>
            <person name="Conant G."/>
            <person name="Drula E."/>
            <person name="Henrissat B."/>
            <person name="Hansel C."/>
            <person name="Singer S."/>
            <person name="Hutchinson M.I."/>
            <person name="de Vries R.P."/>
            <person name="Natvig D.O."/>
            <person name="Powell A.J."/>
            <person name="Tsang A."/>
            <person name="Grigoriev I.V."/>
        </authorList>
    </citation>
    <scope>NUCLEOTIDE SEQUENCE [LARGE SCALE GENOMIC DNA]</scope>
    <source>
        <strain evidence="1 2">CBS 494.80</strain>
    </source>
</reference>
<dbReference type="PANTHER" id="PTHR34144">
    <property type="entry name" value="CHROMOSOME 8, WHOLE GENOME SHOTGUN SEQUENCE"/>
    <property type="match status" value="1"/>
</dbReference>
<evidence type="ECO:0000313" key="1">
    <source>
        <dbReference type="EMBL" id="KAL2070913.1"/>
    </source>
</evidence>
<comment type="caution">
    <text evidence="1">The sequence shown here is derived from an EMBL/GenBank/DDBJ whole genome shotgun (WGS) entry which is preliminary data.</text>
</comment>
<gene>
    <name evidence="1" type="ORF">VTL71DRAFT_13939</name>
</gene>
<dbReference type="EMBL" id="JAZHXI010000006">
    <property type="protein sequence ID" value="KAL2070913.1"/>
    <property type="molecule type" value="Genomic_DNA"/>
</dbReference>